<dbReference type="InParanoid" id="A0A7J7C800"/>
<evidence type="ECO:0000313" key="6">
    <source>
        <dbReference type="Proteomes" id="UP000593562"/>
    </source>
</evidence>
<dbReference type="Pfam" id="PF00201">
    <property type="entry name" value="UDPGT"/>
    <property type="match status" value="1"/>
</dbReference>
<dbReference type="FunFam" id="3.40.50.2000:FF:000051">
    <property type="entry name" value="Glycosyltransferase"/>
    <property type="match status" value="1"/>
</dbReference>
<dbReference type="Gene3D" id="3.40.50.2000">
    <property type="entry name" value="Glycogen Phosphorylase B"/>
    <property type="match status" value="2"/>
</dbReference>
<reference evidence="5 6" key="1">
    <citation type="journal article" date="2020" name="Nat. Commun.">
        <title>Genome of Tripterygium wilfordii and identification of cytochrome P450 involved in triptolide biosynthesis.</title>
        <authorList>
            <person name="Tu L."/>
            <person name="Su P."/>
            <person name="Zhang Z."/>
            <person name="Gao L."/>
            <person name="Wang J."/>
            <person name="Hu T."/>
            <person name="Zhou J."/>
            <person name="Zhang Y."/>
            <person name="Zhao Y."/>
            <person name="Liu Y."/>
            <person name="Song Y."/>
            <person name="Tong Y."/>
            <person name="Lu Y."/>
            <person name="Yang J."/>
            <person name="Xu C."/>
            <person name="Jia M."/>
            <person name="Peters R.J."/>
            <person name="Huang L."/>
            <person name="Gao W."/>
        </authorList>
    </citation>
    <scope>NUCLEOTIDE SEQUENCE [LARGE SCALE GENOMIC DNA]</scope>
    <source>
        <strain evidence="6">cv. XIE 37</strain>
        <tissue evidence="5">Leaf</tissue>
    </source>
</reference>
<evidence type="ECO:0000256" key="2">
    <source>
        <dbReference type="ARBA" id="ARBA00022676"/>
    </source>
</evidence>
<sequence length="301" mass="32669">MQRILASLEIYPNRFIFPGVCRFGVLNRVCSQYPLAAGILVNSSLDIEPGAFKALMEVKPGFPPIYPIGPLTQPGKSSSVDDRSGCLEWLDNQPNGSVLFVNFGSGGTLSIDQINELAFGLEMSGQRFLWVVRPPNDNVNAAYFEANGADEDPSEFLPNGFLDRTRDVGLVVLNWAPQIEVMAHGSTGGFLTHCGWNSILEAIVNGVPLIAWPLYAEQKMNAVLLADDLNVAIRVQIGADGLVGRDDIAKYVKGLMAGEEGKILRSKMGNLKDGASRALSQEGFSTKSLAQVAEIWKNQKK</sequence>
<organism evidence="5 6">
    <name type="scientific">Tripterygium wilfordii</name>
    <name type="common">Thunder God vine</name>
    <dbReference type="NCBI Taxonomy" id="458696"/>
    <lineage>
        <taxon>Eukaryota</taxon>
        <taxon>Viridiplantae</taxon>
        <taxon>Streptophyta</taxon>
        <taxon>Embryophyta</taxon>
        <taxon>Tracheophyta</taxon>
        <taxon>Spermatophyta</taxon>
        <taxon>Magnoliopsida</taxon>
        <taxon>eudicotyledons</taxon>
        <taxon>Gunneridae</taxon>
        <taxon>Pentapetalae</taxon>
        <taxon>rosids</taxon>
        <taxon>fabids</taxon>
        <taxon>Celastrales</taxon>
        <taxon>Celastraceae</taxon>
        <taxon>Tripterygium</taxon>
    </lineage>
</organism>
<evidence type="ECO:0000256" key="4">
    <source>
        <dbReference type="RuleBase" id="RU003718"/>
    </source>
</evidence>
<dbReference type="GO" id="GO:0008194">
    <property type="term" value="F:UDP-glycosyltransferase activity"/>
    <property type="evidence" value="ECO:0007669"/>
    <property type="project" value="InterPro"/>
</dbReference>
<dbReference type="SUPFAM" id="SSF53756">
    <property type="entry name" value="UDP-Glycosyltransferase/glycogen phosphorylase"/>
    <property type="match status" value="1"/>
</dbReference>
<evidence type="ECO:0008006" key="7">
    <source>
        <dbReference type="Google" id="ProtNLM"/>
    </source>
</evidence>
<dbReference type="InterPro" id="IPR035595">
    <property type="entry name" value="UDP_glycos_trans_CS"/>
</dbReference>
<keyword evidence="3 4" id="KW-0808">Transferase</keyword>
<dbReference type="EMBL" id="JAAARO010000020">
    <property type="protein sequence ID" value="KAF5730065.1"/>
    <property type="molecule type" value="Genomic_DNA"/>
</dbReference>
<accession>A0A7J7C800</accession>
<evidence type="ECO:0000256" key="1">
    <source>
        <dbReference type="ARBA" id="ARBA00009995"/>
    </source>
</evidence>
<evidence type="ECO:0000313" key="5">
    <source>
        <dbReference type="EMBL" id="KAF5730065.1"/>
    </source>
</evidence>
<dbReference type="Proteomes" id="UP000593562">
    <property type="component" value="Unassembled WGS sequence"/>
</dbReference>
<proteinExistence type="inferred from homology"/>
<protein>
    <recommendedName>
        <fullName evidence="7">UDP-glycosyltransferases domain-containing protein</fullName>
    </recommendedName>
</protein>
<dbReference type="InterPro" id="IPR002213">
    <property type="entry name" value="UDP_glucos_trans"/>
</dbReference>
<dbReference type="PANTHER" id="PTHR48046:SF1">
    <property type="entry name" value="GLYCOSYLTRANSFERASE-RELATED"/>
    <property type="match status" value="1"/>
</dbReference>
<dbReference type="AlphaFoldDB" id="A0A7J7C800"/>
<comment type="caution">
    <text evidence="5">The sequence shown here is derived from an EMBL/GenBank/DDBJ whole genome shotgun (WGS) entry which is preliminary data.</text>
</comment>
<dbReference type="PROSITE" id="PS00375">
    <property type="entry name" value="UDPGT"/>
    <property type="match status" value="1"/>
</dbReference>
<evidence type="ECO:0000256" key="3">
    <source>
        <dbReference type="ARBA" id="ARBA00022679"/>
    </source>
</evidence>
<keyword evidence="2 4" id="KW-0328">Glycosyltransferase</keyword>
<comment type="similarity">
    <text evidence="1 4">Belongs to the UDP-glycosyltransferase family.</text>
</comment>
<gene>
    <name evidence="5" type="ORF">HS088_TW20G00435</name>
</gene>
<dbReference type="PANTHER" id="PTHR48046">
    <property type="entry name" value="UDP-GLYCOSYLTRANSFERASE 72E1"/>
    <property type="match status" value="1"/>
</dbReference>
<dbReference type="CDD" id="cd03784">
    <property type="entry name" value="GT1_Gtf-like"/>
    <property type="match status" value="1"/>
</dbReference>
<name>A0A7J7C800_TRIWF</name>
<keyword evidence="6" id="KW-1185">Reference proteome</keyword>